<dbReference type="Pfam" id="PF04314">
    <property type="entry name" value="PCuAC"/>
    <property type="match status" value="1"/>
</dbReference>
<dbReference type="SUPFAM" id="SSF110087">
    <property type="entry name" value="DR1885-like metal-binding protein"/>
    <property type="match status" value="1"/>
</dbReference>
<protein>
    <submittedName>
        <fullName evidence="1">Copper(I)-binding protein</fullName>
    </submittedName>
</protein>
<dbReference type="InterPro" id="IPR036182">
    <property type="entry name" value="PCuAC_sf"/>
</dbReference>
<dbReference type="EMBL" id="SMGR01000001">
    <property type="protein sequence ID" value="TCL09495.1"/>
    <property type="molecule type" value="Genomic_DNA"/>
</dbReference>
<dbReference type="InterPro" id="IPR007410">
    <property type="entry name" value="LpqE-like"/>
</dbReference>
<proteinExistence type="predicted"/>
<dbReference type="AlphaFoldDB" id="A0A4R1NMT6"/>
<comment type="caution">
    <text evidence="1">The sequence shown here is derived from an EMBL/GenBank/DDBJ whole genome shotgun (WGS) entry which is preliminary data.</text>
</comment>
<sequence>MKPGNPKPMLVGLATAIFAFVLWSAFAPNQPSILLENVTASPINNAPQDVVIFAKIQNGIRHEELISISSAVAEKTSLQKNLNTLAIPQNTTVSMAADSVHARLTNVKGDLSDGRTIPLTFTFREAGEVTARARLVAPTSTGSAPSLGLYGIGDICQVGDGEPAPQISLTATLNGDGLLISVLSKDFEFTPELVDGPHVPGTGHGHIYLNGLKLGRLYSPSHLIRSLPKGEHVVEVTLNTNDHRAYVVGKSAVRARIAIRAECDYGPESVCAPMIEPQPMD</sequence>
<gene>
    <name evidence="1" type="ORF">BXY66_1544</name>
</gene>
<evidence type="ECO:0000313" key="1">
    <source>
        <dbReference type="EMBL" id="TCL09495.1"/>
    </source>
</evidence>
<accession>A0A4R1NMT6</accession>
<dbReference type="OrthoDB" id="6385276at2"/>
<dbReference type="Proteomes" id="UP000295673">
    <property type="component" value="Unassembled WGS sequence"/>
</dbReference>
<reference evidence="1 2" key="1">
    <citation type="submission" date="2019-03" db="EMBL/GenBank/DDBJ databases">
        <title>Genomic Encyclopedia of Archaeal and Bacterial Type Strains, Phase II (KMG-II): from individual species to whole genera.</title>
        <authorList>
            <person name="Goeker M."/>
        </authorList>
    </citation>
    <scope>NUCLEOTIDE SEQUENCE [LARGE SCALE GENOMIC DNA]</scope>
    <source>
        <strain evidence="1 2">DSM 26433</strain>
    </source>
</reference>
<name>A0A4R1NMT6_9RHOB</name>
<organism evidence="1 2">
    <name type="scientific">Shimia isoporae</name>
    <dbReference type="NCBI Taxonomy" id="647720"/>
    <lineage>
        <taxon>Bacteria</taxon>
        <taxon>Pseudomonadati</taxon>
        <taxon>Pseudomonadota</taxon>
        <taxon>Alphaproteobacteria</taxon>
        <taxon>Rhodobacterales</taxon>
        <taxon>Roseobacteraceae</taxon>
    </lineage>
</organism>
<evidence type="ECO:0000313" key="2">
    <source>
        <dbReference type="Proteomes" id="UP000295673"/>
    </source>
</evidence>
<keyword evidence="2" id="KW-1185">Reference proteome</keyword>
<dbReference type="Gene3D" id="2.60.40.1890">
    <property type="entry name" value="PCu(A)C copper chaperone"/>
    <property type="match status" value="1"/>
</dbReference>